<dbReference type="WBParaSite" id="HPLM_0000119201-mRNA-1">
    <property type="protein sequence ID" value="HPLM_0000119201-mRNA-1"/>
    <property type="gene ID" value="HPLM_0000119201"/>
</dbReference>
<organism evidence="4">
    <name type="scientific">Haemonchus placei</name>
    <name type="common">Barber's pole worm</name>
    <dbReference type="NCBI Taxonomy" id="6290"/>
    <lineage>
        <taxon>Eukaryota</taxon>
        <taxon>Metazoa</taxon>
        <taxon>Ecdysozoa</taxon>
        <taxon>Nematoda</taxon>
        <taxon>Chromadorea</taxon>
        <taxon>Rhabditida</taxon>
        <taxon>Rhabditina</taxon>
        <taxon>Rhabditomorpha</taxon>
        <taxon>Strongyloidea</taxon>
        <taxon>Trichostrongylidae</taxon>
        <taxon>Haemonchus</taxon>
    </lineage>
</organism>
<dbReference type="PANTHER" id="PTHR10094:SF25">
    <property type="entry name" value="SCP2 STEROL-BINDING DOMAIN-CONTAINING PROTEIN 1"/>
    <property type="match status" value="1"/>
</dbReference>
<dbReference type="Pfam" id="PF02036">
    <property type="entry name" value="SCP2"/>
    <property type="match status" value="1"/>
</dbReference>
<gene>
    <name evidence="2" type="ORF">HPLM_LOCUS1190</name>
</gene>
<evidence type="ECO:0000313" key="2">
    <source>
        <dbReference type="EMBL" id="VDO08307.1"/>
    </source>
</evidence>
<dbReference type="STRING" id="6290.A0A0N4VV72"/>
<reference evidence="2 3" key="2">
    <citation type="submission" date="2018-11" db="EMBL/GenBank/DDBJ databases">
        <authorList>
            <consortium name="Pathogen Informatics"/>
        </authorList>
    </citation>
    <scope>NUCLEOTIDE SEQUENCE [LARGE SCALE GENOMIC DNA]</scope>
    <source>
        <strain evidence="2 3">MHpl1</strain>
    </source>
</reference>
<protein>
    <submittedName>
        <fullName evidence="4">SCP2 domain-containing protein</fullName>
    </submittedName>
</protein>
<evidence type="ECO:0000259" key="1">
    <source>
        <dbReference type="Pfam" id="PF02036"/>
    </source>
</evidence>
<dbReference type="InterPro" id="IPR003033">
    <property type="entry name" value="SCP2_sterol-bd_dom"/>
</dbReference>
<dbReference type="PANTHER" id="PTHR10094">
    <property type="entry name" value="STEROL CARRIER PROTEIN 2 SCP-2 FAMILY PROTEIN"/>
    <property type="match status" value="1"/>
</dbReference>
<proteinExistence type="predicted"/>
<keyword evidence="3" id="KW-1185">Reference proteome</keyword>
<dbReference type="AlphaFoldDB" id="A0A0N4VV72"/>
<accession>A0A0N4VV72</accession>
<sequence>MLPMICNDGNSDTPYVGDDDRKVEVEITIKDSDFMNIAAGKLKADQAFMQGKMKLKGNIAKSMKLKTLLDPKMLKAKI</sequence>
<dbReference type="Proteomes" id="UP000268014">
    <property type="component" value="Unassembled WGS sequence"/>
</dbReference>
<evidence type="ECO:0000313" key="3">
    <source>
        <dbReference type="Proteomes" id="UP000268014"/>
    </source>
</evidence>
<dbReference type="Gene3D" id="3.30.1050.10">
    <property type="entry name" value="SCP2 sterol-binding domain"/>
    <property type="match status" value="1"/>
</dbReference>
<dbReference type="OrthoDB" id="3592703at2759"/>
<dbReference type="InterPro" id="IPR036527">
    <property type="entry name" value="SCP2_sterol-bd_dom_sf"/>
</dbReference>
<reference evidence="4" key="1">
    <citation type="submission" date="2017-02" db="UniProtKB">
        <authorList>
            <consortium name="WormBaseParasite"/>
        </authorList>
    </citation>
    <scope>IDENTIFICATION</scope>
</reference>
<dbReference type="SUPFAM" id="SSF55718">
    <property type="entry name" value="SCP-like"/>
    <property type="match status" value="1"/>
</dbReference>
<dbReference type="EMBL" id="UZAF01001432">
    <property type="protein sequence ID" value="VDO08307.1"/>
    <property type="molecule type" value="Genomic_DNA"/>
</dbReference>
<name>A0A0N4VV72_HAEPC</name>
<feature type="domain" description="SCP2" evidence="1">
    <location>
        <begin position="16"/>
        <end position="70"/>
    </location>
</feature>
<evidence type="ECO:0000313" key="4">
    <source>
        <dbReference type="WBParaSite" id="HPLM_0000119201-mRNA-1"/>
    </source>
</evidence>
<dbReference type="GO" id="GO:0005829">
    <property type="term" value="C:cytosol"/>
    <property type="evidence" value="ECO:0007669"/>
    <property type="project" value="TreeGrafter"/>
</dbReference>